<protein>
    <submittedName>
        <fullName evidence="2">DUF4065 domain-containing protein</fullName>
    </submittedName>
</protein>
<proteinExistence type="predicted"/>
<dbReference type="Proteomes" id="UP001227831">
    <property type="component" value="Unassembled WGS sequence"/>
</dbReference>
<keyword evidence="3" id="KW-1185">Reference proteome</keyword>
<dbReference type="RefSeq" id="WP_308704373.1">
    <property type="nucleotide sequence ID" value="NZ_AP027463.1"/>
</dbReference>
<gene>
    <name evidence="2" type="ORF">RA086_13955</name>
</gene>
<reference evidence="2 3" key="1">
    <citation type="journal article" date="2023" name="Int. J. Syst. Evol. Microbiol.">
        <title>Lactiplantibacillus brownii sp. nov., a novel psychrotolerant species isolated from sauerkraut.</title>
        <authorList>
            <person name="Heng Y.C."/>
            <person name="Silvaraju S."/>
            <person name="Lee J.K.Y."/>
            <person name="Kittelmann S."/>
        </authorList>
    </citation>
    <scope>NUCLEOTIDE SEQUENCE [LARGE SCALE GENOMIC DNA]</scope>
    <source>
        <strain evidence="2 3">WILCCON 0030</strain>
    </source>
</reference>
<dbReference type="InterPro" id="IPR025272">
    <property type="entry name" value="SocA_Panacea"/>
</dbReference>
<evidence type="ECO:0000313" key="2">
    <source>
        <dbReference type="EMBL" id="MDQ7938714.1"/>
    </source>
</evidence>
<accession>A0ABU1ACK5</accession>
<organism evidence="2 3">
    <name type="scientific">Lactiplantibacillus brownii</name>
    <dbReference type="NCBI Taxonomy" id="3069269"/>
    <lineage>
        <taxon>Bacteria</taxon>
        <taxon>Bacillati</taxon>
        <taxon>Bacillota</taxon>
        <taxon>Bacilli</taxon>
        <taxon>Lactobacillales</taxon>
        <taxon>Lactobacillaceae</taxon>
        <taxon>Lactiplantibacillus</taxon>
    </lineage>
</organism>
<name>A0ABU1ACK5_9LACO</name>
<dbReference type="EMBL" id="JAVCWF010000001">
    <property type="protein sequence ID" value="MDQ7938714.1"/>
    <property type="molecule type" value="Genomic_DNA"/>
</dbReference>
<evidence type="ECO:0000313" key="3">
    <source>
        <dbReference type="Proteomes" id="UP001227831"/>
    </source>
</evidence>
<dbReference type="Pfam" id="PF13274">
    <property type="entry name" value="SocA_Panacea"/>
    <property type="match status" value="1"/>
</dbReference>
<sequence length="171" mass="20125">MSEEHYVFEDVTVLIAHLVHRFDNPTPLKVQKGLYFLWAFYAATYGNIDYSDDKNEFSLQSERYPKELFQAQFEAWRYGPVLNKVYAEYKSGDFKNIPDNYKPQTENGKEVLSFIDDLADQINTVNDFGLVERSHQDRAWQLAFKNENHSKMSNEAIKEDYIGYVKQQSQI</sequence>
<comment type="caution">
    <text evidence="2">The sequence shown here is derived from an EMBL/GenBank/DDBJ whole genome shotgun (WGS) entry which is preliminary data.</text>
</comment>
<feature type="domain" description="Antitoxin SocA-like Panacea" evidence="1">
    <location>
        <begin position="62"/>
        <end position="141"/>
    </location>
</feature>
<evidence type="ECO:0000259" key="1">
    <source>
        <dbReference type="Pfam" id="PF13274"/>
    </source>
</evidence>